<keyword evidence="3" id="KW-0862">Zinc</keyword>
<evidence type="ECO:0000256" key="1">
    <source>
        <dbReference type="ARBA" id="ARBA00022723"/>
    </source>
</evidence>
<dbReference type="PANTHER" id="PTHR33823">
    <property type="entry name" value="RNA POLYMERASE-BINDING TRANSCRIPTION FACTOR DKSA-RELATED"/>
    <property type="match status" value="1"/>
</dbReference>
<feature type="region of interest" description="Disordered" evidence="5">
    <location>
        <begin position="151"/>
        <end position="250"/>
    </location>
</feature>
<protein>
    <submittedName>
        <fullName evidence="7">General stress protein 16O</fullName>
    </submittedName>
</protein>
<dbReference type="EMBL" id="CP036426">
    <property type="protein sequence ID" value="QDV32426.1"/>
    <property type="molecule type" value="Genomic_DNA"/>
</dbReference>
<dbReference type="InterPro" id="IPR037187">
    <property type="entry name" value="DnaK_N"/>
</dbReference>
<dbReference type="OrthoDB" id="9811543at2"/>
<evidence type="ECO:0000256" key="4">
    <source>
        <dbReference type="PROSITE-ProRule" id="PRU00510"/>
    </source>
</evidence>
<organism evidence="7 8">
    <name type="scientific">Tautonia plasticadhaerens</name>
    <dbReference type="NCBI Taxonomy" id="2527974"/>
    <lineage>
        <taxon>Bacteria</taxon>
        <taxon>Pseudomonadati</taxon>
        <taxon>Planctomycetota</taxon>
        <taxon>Planctomycetia</taxon>
        <taxon>Isosphaerales</taxon>
        <taxon>Isosphaeraceae</taxon>
        <taxon>Tautonia</taxon>
    </lineage>
</organism>
<dbReference type="SUPFAM" id="SSF57716">
    <property type="entry name" value="Glucocorticoid receptor-like (DNA-binding domain)"/>
    <property type="match status" value="1"/>
</dbReference>
<evidence type="ECO:0000313" key="8">
    <source>
        <dbReference type="Proteomes" id="UP000317835"/>
    </source>
</evidence>
<feature type="domain" description="Zinc finger DksA/TraR C4-type" evidence="6">
    <location>
        <begin position="87"/>
        <end position="121"/>
    </location>
</feature>
<dbReference type="AlphaFoldDB" id="A0A518GV19"/>
<proteinExistence type="predicted"/>
<dbReference type="InterPro" id="IPR000962">
    <property type="entry name" value="Znf_DskA_TraR"/>
</dbReference>
<evidence type="ECO:0000259" key="6">
    <source>
        <dbReference type="Pfam" id="PF01258"/>
    </source>
</evidence>
<dbReference type="PROSITE" id="PS51128">
    <property type="entry name" value="ZF_DKSA_2"/>
    <property type="match status" value="1"/>
</dbReference>
<feature type="compositionally biased region" description="Polar residues" evidence="5">
    <location>
        <begin position="163"/>
        <end position="175"/>
    </location>
</feature>
<dbReference type="PROSITE" id="PS01102">
    <property type="entry name" value="ZF_DKSA_1"/>
    <property type="match status" value="1"/>
</dbReference>
<evidence type="ECO:0000256" key="5">
    <source>
        <dbReference type="SAM" id="MobiDB-lite"/>
    </source>
</evidence>
<sequence>MTPRQTERFRNRLLELAARLRGDLDSLEDEVRTGTGGPSGGNLSDTPMHLADLGTAESMQEIDATLYENEEHLDAEVADALGRIERGTFGRCERCDAVIRAERLDALPYTRYCLSCAERVEAGHPTNLDAGRPEGGLDPSDARRAVEAVPEGVIPGNDENAFNAEQSDTTASAHQNDTHAAGTAGGGSASGGLAGSNIGSGDPANADFEAALGSGTRDREPRPSRGAIAPNRPRPGRTGPIKMRATRDRD</sequence>
<dbReference type="Pfam" id="PF01258">
    <property type="entry name" value="zf-dskA_traR"/>
    <property type="match status" value="1"/>
</dbReference>
<keyword evidence="1" id="KW-0479">Metal-binding</keyword>
<accession>A0A518GV19</accession>
<dbReference type="SUPFAM" id="SSF109635">
    <property type="entry name" value="DnaK suppressor protein DksA, alpha-hairpin domain"/>
    <property type="match status" value="1"/>
</dbReference>
<dbReference type="PANTHER" id="PTHR33823:SF4">
    <property type="entry name" value="GENERAL STRESS PROTEIN 16O"/>
    <property type="match status" value="1"/>
</dbReference>
<evidence type="ECO:0000256" key="3">
    <source>
        <dbReference type="ARBA" id="ARBA00022833"/>
    </source>
</evidence>
<evidence type="ECO:0000313" key="7">
    <source>
        <dbReference type="EMBL" id="QDV32426.1"/>
    </source>
</evidence>
<keyword evidence="8" id="KW-1185">Reference proteome</keyword>
<reference evidence="7 8" key="1">
    <citation type="submission" date="2019-02" db="EMBL/GenBank/DDBJ databases">
        <title>Deep-cultivation of Planctomycetes and their phenomic and genomic characterization uncovers novel biology.</title>
        <authorList>
            <person name="Wiegand S."/>
            <person name="Jogler M."/>
            <person name="Boedeker C."/>
            <person name="Pinto D."/>
            <person name="Vollmers J."/>
            <person name="Rivas-Marin E."/>
            <person name="Kohn T."/>
            <person name="Peeters S.H."/>
            <person name="Heuer A."/>
            <person name="Rast P."/>
            <person name="Oberbeckmann S."/>
            <person name="Bunk B."/>
            <person name="Jeske O."/>
            <person name="Meyerdierks A."/>
            <person name="Storesund J.E."/>
            <person name="Kallscheuer N."/>
            <person name="Luecker S."/>
            <person name="Lage O.M."/>
            <person name="Pohl T."/>
            <person name="Merkel B.J."/>
            <person name="Hornburger P."/>
            <person name="Mueller R.-W."/>
            <person name="Bruemmer F."/>
            <person name="Labrenz M."/>
            <person name="Spormann A.M."/>
            <person name="Op den Camp H."/>
            <person name="Overmann J."/>
            <person name="Amann R."/>
            <person name="Jetten M.S.M."/>
            <person name="Mascher T."/>
            <person name="Medema M.H."/>
            <person name="Devos D.P."/>
            <person name="Kaster A.-K."/>
            <person name="Ovreas L."/>
            <person name="Rohde M."/>
            <person name="Galperin M.Y."/>
            <person name="Jogler C."/>
        </authorList>
    </citation>
    <scope>NUCLEOTIDE SEQUENCE [LARGE SCALE GENOMIC DNA]</scope>
    <source>
        <strain evidence="7 8">ElP</strain>
    </source>
</reference>
<dbReference type="KEGG" id="tpla:ElP_02580"/>
<dbReference type="GO" id="GO:0008270">
    <property type="term" value="F:zinc ion binding"/>
    <property type="evidence" value="ECO:0007669"/>
    <property type="project" value="UniProtKB-KW"/>
</dbReference>
<name>A0A518GV19_9BACT</name>
<dbReference type="RefSeq" id="WP_145266501.1">
    <property type="nucleotide sequence ID" value="NZ_CP036426.1"/>
</dbReference>
<feature type="region of interest" description="Disordered" evidence="5">
    <location>
        <begin position="27"/>
        <end position="47"/>
    </location>
</feature>
<dbReference type="Gene3D" id="1.20.120.910">
    <property type="entry name" value="DksA, coiled-coil domain"/>
    <property type="match status" value="1"/>
</dbReference>
<feature type="zinc finger region" description="dksA C4-type" evidence="4">
    <location>
        <begin position="92"/>
        <end position="116"/>
    </location>
</feature>
<dbReference type="InterPro" id="IPR020458">
    <property type="entry name" value="Znf_DskA_TraR_CS"/>
</dbReference>
<gene>
    <name evidence="7" type="primary">yocK</name>
    <name evidence="7" type="ORF">ElP_02580</name>
</gene>
<evidence type="ECO:0000256" key="2">
    <source>
        <dbReference type="ARBA" id="ARBA00022771"/>
    </source>
</evidence>
<feature type="compositionally biased region" description="Gly residues" evidence="5">
    <location>
        <begin position="183"/>
        <end position="194"/>
    </location>
</feature>
<keyword evidence="2" id="KW-0863">Zinc-finger</keyword>
<dbReference type="Proteomes" id="UP000317835">
    <property type="component" value="Chromosome"/>
</dbReference>